<proteinExistence type="predicted"/>
<dbReference type="STRING" id="246191.SAMN05660337_2421"/>
<gene>
    <name evidence="3" type="ORF">SAMN05660337_2421</name>
</gene>
<evidence type="ECO:0000313" key="4">
    <source>
        <dbReference type="Proteomes" id="UP000199053"/>
    </source>
</evidence>
<dbReference type="Pfam" id="PF01075">
    <property type="entry name" value="Glyco_transf_9"/>
    <property type="match status" value="1"/>
</dbReference>
<evidence type="ECO:0000313" key="3">
    <source>
        <dbReference type="EMBL" id="SDL19423.1"/>
    </source>
</evidence>
<dbReference type="GO" id="GO:0005829">
    <property type="term" value="C:cytosol"/>
    <property type="evidence" value="ECO:0007669"/>
    <property type="project" value="TreeGrafter"/>
</dbReference>
<keyword evidence="4" id="KW-1185">Reference proteome</keyword>
<evidence type="ECO:0000256" key="2">
    <source>
        <dbReference type="ARBA" id="ARBA00022679"/>
    </source>
</evidence>
<dbReference type="InterPro" id="IPR002201">
    <property type="entry name" value="Glyco_trans_9"/>
</dbReference>
<reference evidence="4" key="1">
    <citation type="submission" date="2016-10" db="EMBL/GenBank/DDBJ databases">
        <authorList>
            <person name="Varghese N."/>
            <person name="Submissions S."/>
        </authorList>
    </citation>
    <scope>NUCLEOTIDE SEQUENCE [LARGE SCALE GENOMIC DNA]</scope>
    <source>
        <strain evidence="4">DSM 16995</strain>
    </source>
</reference>
<dbReference type="GO" id="GO:0008713">
    <property type="term" value="F:ADP-heptose-lipopolysaccharide heptosyltransferase activity"/>
    <property type="evidence" value="ECO:0007669"/>
    <property type="project" value="TreeGrafter"/>
</dbReference>
<dbReference type="Gene3D" id="3.40.50.2000">
    <property type="entry name" value="Glycogen Phosphorylase B"/>
    <property type="match status" value="2"/>
</dbReference>
<dbReference type="EMBL" id="FNGA01000003">
    <property type="protein sequence ID" value="SDL19423.1"/>
    <property type="molecule type" value="Genomic_DNA"/>
</dbReference>
<dbReference type="AlphaFoldDB" id="A0A1G9I3K6"/>
<organism evidence="3 4">
    <name type="scientific">Maridesulfovibrio ferrireducens</name>
    <dbReference type="NCBI Taxonomy" id="246191"/>
    <lineage>
        <taxon>Bacteria</taxon>
        <taxon>Pseudomonadati</taxon>
        <taxon>Thermodesulfobacteriota</taxon>
        <taxon>Desulfovibrionia</taxon>
        <taxon>Desulfovibrionales</taxon>
        <taxon>Desulfovibrionaceae</taxon>
        <taxon>Maridesulfovibrio</taxon>
    </lineage>
</organism>
<dbReference type="GO" id="GO:0009244">
    <property type="term" value="P:lipopolysaccharide core region biosynthetic process"/>
    <property type="evidence" value="ECO:0007669"/>
    <property type="project" value="TreeGrafter"/>
</dbReference>
<dbReference type="OrthoDB" id="5506840at2"/>
<dbReference type="CDD" id="cd03789">
    <property type="entry name" value="GT9_LPS_heptosyltransferase"/>
    <property type="match status" value="1"/>
</dbReference>
<dbReference type="RefSeq" id="WP_092161413.1">
    <property type="nucleotide sequence ID" value="NZ_FNGA01000003.1"/>
</dbReference>
<keyword evidence="2 3" id="KW-0808">Transferase</keyword>
<protein>
    <submittedName>
        <fullName evidence="3">ADP-heptose:LPS heptosyltransferase</fullName>
    </submittedName>
</protein>
<sequence>MKRVLIVQLTRFGDLVQTKRLILTLAKRGFEVHLCVDRSLKDLANIIYPECVVHELIAHGTGISDNGMTSVLPFNFKVFQTLKDINFDKIYNLNFSPMNYVLSSLFDPRKVVGHKRVNGQTVKDPWLDLAFRFSTERRNNINLVDYWTALSPDMIPPSQVNPVAAPGGGGIGVVMAGRESRRSLPFDVFAPLILSARSVNKNKNIFLLGSSSEKKAGEKLLSKFPSSIAKDTVNLAGKTDWKELIETVSKLDLLMTPDTGTMHLAAHLGTPVLGFFLSSAWCSETGPYGKGHTIIQADFDCSPCVESQPCYNNLKCLEPFKESNMARFIATRKAEHLPQGLSVFESECDFLGTEYVLKAGHDATKDRRERIRRFIGCYLGILDLGEYGPFPELAEKFYKEKDWITRSRLLS</sequence>
<dbReference type="SUPFAM" id="SSF53756">
    <property type="entry name" value="UDP-Glycosyltransferase/glycogen phosphorylase"/>
    <property type="match status" value="1"/>
</dbReference>
<evidence type="ECO:0000256" key="1">
    <source>
        <dbReference type="ARBA" id="ARBA00022676"/>
    </source>
</evidence>
<dbReference type="Proteomes" id="UP000199053">
    <property type="component" value="Unassembled WGS sequence"/>
</dbReference>
<keyword evidence="1" id="KW-0328">Glycosyltransferase</keyword>
<dbReference type="InterPro" id="IPR051199">
    <property type="entry name" value="LPS_LOS_Heptosyltrfase"/>
</dbReference>
<accession>A0A1G9I3K6</accession>
<dbReference type="PANTHER" id="PTHR30160">
    <property type="entry name" value="TETRAACYLDISACCHARIDE 4'-KINASE-RELATED"/>
    <property type="match status" value="1"/>
</dbReference>
<name>A0A1G9I3K6_9BACT</name>